<dbReference type="EMBL" id="LSRX01002929">
    <property type="protein sequence ID" value="OLP74994.1"/>
    <property type="molecule type" value="Genomic_DNA"/>
</dbReference>
<feature type="compositionally biased region" description="Basic and acidic residues" evidence="1">
    <location>
        <begin position="80"/>
        <end position="98"/>
    </location>
</feature>
<evidence type="ECO:0000313" key="2">
    <source>
        <dbReference type="EMBL" id="OLP74994.1"/>
    </source>
</evidence>
<organism evidence="2 3">
    <name type="scientific">Symbiodinium microadriaticum</name>
    <name type="common">Dinoflagellate</name>
    <name type="synonym">Zooxanthella microadriatica</name>
    <dbReference type="NCBI Taxonomy" id="2951"/>
    <lineage>
        <taxon>Eukaryota</taxon>
        <taxon>Sar</taxon>
        <taxon>Alveolata</taxon>
        <taxon>Dinophyceae</taxon>
        <taxon>Suessiales</taxon>
        <taxon>Symbiodiniaceae</taxon>
        <taxon>Symbiodinium</taxon>
    </lineage>
</organism>
<sequence>MHLVISSPSDELYEVAWKPGLTEKGNFEDVSSEEITRAGAAAAADTGGTTKKAAYKPPKARGTADSTVAAMMRGELSVPDEDKRRRPWQDRKKEKEEE</sequence>
<gene>
    <name evidence="2" type="ORF">AK812_SmicGene45296</name>
</gene>
<dbReference type="AlphaFoldDB" id="A0A1Q9BWH9"/>
<name>A0A1Q9BWH9_SYMMI</name>
<proteinExistence type="predicted"/>
<dbReference type="Proteomes" id="UP000186817">
    <property type="component" value="Unassembled WGS sequence"/>
</dbReference>
<accession>A0A1Q9BWH9</accession>
<feature type="compositionally biased region" description="Low complexity" evidence="1">
    <location>
        <begin position="38"/>
        <end position="57"/>
    </location>
</feature>
<evidence type="ECO:0000313" key="3">
    <source>
        <dbReference type="Proteomes" id="UP000186817"/>
    </source>
</evidence>
<evidence type="ECO:0000256" key="1">
    <source>
        <dbReference type="SAM" id="MobiDB-lite"/>
    </source>
</evidence>
<feature type="region of interest" description="Disordered" evidence="1">
    <location>
        <begin position="38"/>
        <end position="98"/>
    </location>
</feature>
<keyword evidence="3" id="KW-1185">Reference proteome</keyword>
<protein>
    <submittedName>
        <fullName evidence="2">Uncharacterized protein</fullName>
    </submittedName>
</protein>
<feature type="non-terminal residue" evidence="2">
    <location>
        <position position="98"/>
    </location>
</feature>
<reference evidence="2 3" key="1">
    <citation type="submission" date="2016-02" db="EMBL/GenBank/DDBJ databases">
        <title>Genome analysis of coral dinoflagellate symbionts highlights evolutionary adaptations to a symbiotic lifestyle.</title>
        <authorList>
            <person name="Aranda M."/>
            <person name="Li Y."/>
            <person name="Liew Y.J."/>
            <person name="Baumgarten S."/>
            <person name="Simakov O."/>
            <person name="Wilson M."/>
            <person name="Piel J."/>
            <person name="Ashoor H."/>
            <person name="Bougouffa S."/>
            <person name="Bajic V.B."/>
            <person name="Ryu T."/>
            <person name="Ravasi T."/>
            <person name="Bayer T."/>
            <person name="Micklem G."/>
            <person name="Kim H."/>
            <person name="Bhak J."/>
            <person name="Lajeunesse T.C."/>
            <person name="Voolstra C.R."/>
        </authorList>
    </citation>
    <scope>NUCLEOTIDE SEQUENCE [LARGE SCALE GENOMIC DNA]</scope>
    <source>
        <strain evidence="2 3">CCMP2467</strain>
    </source>
</reference>
<comment type="caution">
    <text evidence="2">The sequence shown here is derived from an EMBL/GenBank/DDBJ whole genome shotgun (WGS) entry which is preliminary data.</text>
</comment>